<accession>A0A5A8DIE1</accession>
<feature type="region of interest" description="Disordered" evidence="1">
    <location>
        <begin position="1"/>
        <end position="68"/>
    </location>
</feature>
<sequence>MADDDAFSGSFDDYGSDFEEDQKAQRATRAAEEALRTPGALAAPTALGPSALWPAQRRGPAAPAPAAG</sequence>
<reference evidence="2 3" key="1">
    <citation type="submission" date="2019-07" db="EMBL/GenBank/DDBJ databases">
        <title>Genomes of Cafeteria roenbergensis.</title>
        <authorList>
            <person name="Fischer M.G."/>
            <person name="Hackl T."/>
            <person name="Roman M."/>
        </authorList>
    </citation>
    <scope>NUCLEOTIDE SEQUENCE [LARGE SCALE GENOMIC DNA]</scope>
    <source>
        <strain evidence="2 3">Cflag</strain>
    </source>
</reference>
<name>A0A5A8DIE1_CAFRO</name>
<proteinExistence type="predicted"/>
<protein>
    <submittedName>
        <fullName evidence="2">Uncharacterized protein</fullName>
    </submittedName>
</protein>
<dbReference type="EMBL" id="VLTM01000013">
    <property type="protein sequence ID" value="KAA0165273.1"/>
    <property type="molecule type" value="Genomic_DNA"/>
</dbReference>
<evidence type="ECO:0000313" key="2">
    <source>
        <dbReference type="EMBL" id="KAA0165273.1"/>
    </source>
</evidence>
<feature type="compositionally biased region" description="Low complexity" evidence="1">
    <location>
        <begin position="36"/>
        <end position="68"/>
    </location>
</feature>
<feature type="compositionally biased region" description="Basic and acidic residues" evidence="1">
    <location>
        <begin position="21"/>
        <end position="35"/>
    </location>
</feature>
<dbReference type="Proteomes" id="UP000325113">
    <property type="component" value="Unassembled WGS sequence"/>
</dbReference>
<evidence type="ECO:0000256" key="1">
    <source>
        <dbReference type="SAM" id="MobiDB-lite"/>
    </source>
</evidence>
<organism evidence="2 3">
    <name type="scientific">Cafeteria roenbergensis</name>
    <name type="common">Marine flagellate</name>
    <dbReference type="NCBI Taxonomy" id="33653"/>
    <lineage>
        <taxon>Eukaryota</taxon>
        <taxon>Sar</taxon>
        <taxon>Stramenopiles</taxon>
        <taxon>Bigyra</taxon>
        <taxon>Opalozoa</taxon>
        <taxon>Bicosoecida</taxon>
        <taxon>Cafeteriaceae</taxon>
        <taxon>Cafeteria</taxon>
    </lineage>
</organism>
<gene>
    <name evidence="2" type="ORF">FNF31_01926</name>
</gene>
<dbReference type="AlphaFoldDB" id="A0A5A8DIE1"/>
<evidence type="ECO:0000313" key="3">
    <source>
        <dbReference type="Proteomes" id="UP000325113"/>
    </source>
</evidence>
<comment type="caution">
    <text evidence="2">The sequence shown here is derived from an EMBL/GenBank/DDBJ whole genome shotgun (WGS) entry which is preliminary data.</text>
</comment>